<proteinExistence type="predicted"/>
<dbReference type="HOGENOM" id="CLU_1616685_0_0_9"/>
<accession>D0BLU8</accession>
<reference evidence="1" key="2">
    <citation type="submission" date="2011-10" db="EMBL/GenBank/DDBJ databases">
        <title>The Genome Sequence of Granulicatella elegans ATCC 700633.</title>
        <authorList>
            <consortium name="The Broad Institute Genome Sequencing Platform"/>
            <consortium name="The Broad Institute Genome Sequencing Center for Infectious Disease"/>
            <person name="Earl A."/>
            <person name="Ward D."/>
            <person name="Feldgarden M."/>
            <person name="Gevers D."/>
            <person name="Sibley C.D."/>
            <person name="Field T.R."/>
            <person name="Grinwis M."/>
            <person name="Eshaghurshan C.S."/>
            <person name="Surette M.G."/>
            <person name="Young S.K."/>
            <person name="Zeng Q."/>
            <person name="Gargeya S."/>
            <person name="Fitzgerald M."/>
            <person name="Haas B."/>
            <person name="Abouelleil A."/>
            <person name="Alvarado L."/>
            <person name="Arachchi H.M."/>
            <person name="Berlin A."/>
            <person name="Brown A."/>
            <person name="Chapman S.B."/>
            <person name="Chen Z."/>
            <person name="Dunbar C."/>
            <person name="Freedman E."/>
            <person name="Gearin G."/>
            <person name="Goldberg J."/>
            <person name="Griggs A."/>
            <person name="Gujja S."/>
            <person name="Heiman D."/>
            <person name="Howarth C."/>
            <person name="Larson L."/>
            <person name="Lui A."/>
            <person name="MacDonald P.J.P."/>
            <person name="Montmayeur A."/>
            <person name="Murphy C."/>
            <person name="Neiman D."/>
            <person name="Pearson M."/>
            <person name="Priest M."/>
            <person name="Roberts A."/>
            <person name="Saif S."/>
            <person name="Shea T."/>
            <person name="Shenoy N."/>
            <person name="Sisk P."/>
            <person name="Stolte C."/>
            <person name="Sykes S."/>
            <person name="Wortman J."/>
            <person name="Nusbaum C."/>
            <person name="Birren B."/>
        </authorList>
    </citation>
    <scope>NUCLEOTIDE SEQUENCE [LARGE SCALE GENOMIC DNA]</scope>
    <source>
        <strain evidence="1">ATCC 700633</strain>
    </source>
</reference>
<dbReference type="AlphaFoldDB" id="D0BLU8"/>
<dbReference type="STRING" id="626369.HMPREF0446_00951"/>
<name>D0BLU8_9LACT</name>
<organism evidence="1 2">
    <name type="scientific">Granulicatella elegans ATCC 700633</name>
    <dbReference type="NCBI Taxonomy" id="626369"/>
    <lineage>
        <taxon>Bacteria</taxon>
        <taxon>Bacillati</taxon>
        <taxon>Bacillota</taxon>
        <taxon>Bacilli</taxon>
        <taxon>Lactobacillales</taxon>
        <taxon>Carnobacteriaceae</taxon>
        <taxon>Granulicatella</taxon>
    </lineage>
</organism>
<evidence type="ECO:0000313" key="2">
    <source>
        <dbReference type="Proteomes" id="UP000002939"/>
    </source>
</evidence>
<dbReference type="EMBL" id="ACRF02000016">
    <property type="protein sequence ID" value="EEW92963.1"/>
    <property type="molecule type" value="Genomic_DNA"/>
</dbReference>
<sequence>MKISEGDFIFELKFLAIHPQTHNIQTDVFLQVSHQEQAYQEIIDLLSVAQLEECLEAMKNLLEKGEEYSSEFEQSRLAVLLEKVEDEYIMTWVVAPENILTTASQVIGIDLAQLDEEEVFLYQEEEQKEQTKTVEVELSLSVEEMRQIYEQLQEDLKRVKEFML</sequence>
<reference evidence="1" key="1">
    <citation type="submission" date="2009-09" db="EMBL/GenBank/DDBJ databases">
        <authorList>
            <consortium name="The Broad Institute Genome Sequencing Platform"/>
            <person name="Ward D."/>
            <person name="Feldgarden M."/>
            <person name="Earl A."/>
            <person name="Young S.K."/>
            <person name="Zeng Q."/>
            <person name="Koehrsen M."/>
            <person name="Alvarado L."/>
            <person name="Berlin A."/>
            <person name="Bochicchio J."/>
            <person name="Borenstein D."/>
            <person name="Chapman S.B."/>
            <person name="Chen Z."/>
            <person name="Engels R."/>
            <person name="Freedman E."/>
            <person name="Gellesch M."/>
            <person name="Goldberg J."/>
            <person name="Griggs A."/>
            <person name="Gujja S."/>
            <person name="Heilman E."/>
            <person name="Heiman D."/>
            <person name="Hepburn T."/>
            <person name="Howarth C."/>
            <person name="Jen D."/>
            <person name="Larson L."/>
            <person name="Lewis B."/>
            <person name="Mehta T."/>
            <person name="Park D."/>
            <person name="Pearson M."/>
            <person name="Roberts A."/>
            <person name="Saif S."/>
            <person name="Shea T."/>
            <person name="Shenoy N."/>
            <person name="Sisk P."/>
            <person name="Stolte C."/>
            <person name="Sykes S."/>
            <person name="Thomson T."/>
            <person name="Walk T."/>
            <person name="White J."/>
            <person name="Yandava C."/>
            <person name="Sibley C.D."/>
            <person name="Field T.R."/>
            <person name="Grinwis M."/>
            <person name="Eshaghurshan C.S."/>
            <person name="Surette M.G."/>
            <person name="Haas B."/>
            <person name="Nusbaum C."/>
            <person name="Birren B."/>
        </authorList>
    </citation>
    <scope>NUCLEOTIDE SEQUENCE [LARGE SCALE GENOMIC DNA]</scope>
    <source>
        <strain evidence="1">ATCC 700633</strain>
    </source>
</reference>
<dbReference type="Proteomes" id="UP000002939">
    <property type="component" value="Unassembled WGS sequence"/>
</dbReference>
<keyword evidence="2" id="KW-1185">Reference proteome</keyword>
<evidence type="ECO:0000313" key="1">
    <source>
        <dbReference type="EMBL" id="EEW92963.1"/>
    </source>
</evidence>
<comment type="caution">
    <text evidence="1">The sequence shown here is derived from an EMBL/GenBank/DDBJ whole genome shotgun (WGS) entry which is preliminary data.</text>
</comment>
<protein>
    <submittedName>
        <fullName evidence="1">Uncharacterized protein</fullName>
    </submittedName>
</protein>
<dbReference type="RefSeq" id="WP_006703228.1">
    <property type="nucleotide sequence ID" value="NZ_KI391971.1"/>
</dbReference>
<gene>
    <name evidence="1" type="ORF">HMPREF0446_00951</name>
</gene>